<proteinExistence type="predicted"/>
<keyword evidence="4" id="KW-0809">Transit peptide</keyword>
<dbReference type="AlphaFoldDB" id="A0A1I8AWP7"/>
<evidence type="ECO:0000256" key="3">
    <source>
        <dbReference type="ARBA" id="ARBA00022679"/>
    </source>
</evidence>
<dbReference type="InterPro" id="IPR029026">
    <property type="entry name" value="tRNA_m1G_MTases_N"/>
</dbReference>
<evidence type="ECO:0000256" key="5">
    <source>
        <dbReference type="ARBA" id="ARBA00023128"/>
    </source>
</evidence>
<dbReference type="GO" id="GO:0003723">
    <property type="term" value="F:RNA binding"/>
    <property type="evidence" value="ECO:0007669"/>
    <property type="project" value="InterPro"/>
</dbReference>
<evidence type="ECO:0000256" key="6">
    <source>
        <dbReference type="ARBA" id="ARBA00034881"/>
    </source>
</evidence>
<dbReference type="Pfam" id="PF00588">
    <property type="entry name" value="SpoU_methylase"/>
    <property type="match status" value="1"/>
</dbReference>
<comment type="subcellular location">
    <subcellularLocation>
        <location evidence="1">Mitochondrion</location>
    </subcellularLocation>
</comment>
<dbReference type="InterPro" id="IPR029064">
    <property type="entry name" value="Ribosomal_eL30-like_sf"/>
</dbReference>
<keyword evidence="5" id="KW-0496">Mitochondrion</keyword>
<dbReference type="InterPro" id="IPR001537">
    <property type="entry name" value="SpoU_MeTrfase"/>
</dbReference>
<dbReference type="InterPro" id="IPR029028">
    <property type="entry name" value="Alpha/beta_knot_MTases"/>
</dbReference>
<keyword evidence="8" id="KW-1185">Reference proteome</keyword>
<dbReference type="Proteomes" id="UP000095287">
    <property type="component" value="Unplaced"/>
</dbReference>
<dbReference type="PANTHER" id="PTHR46103:SF1">
    <property type="entry name" value="RRNA METHYLTRANSFERASE 1, MITOCHONDRIAL"/>
    <property type="match status" value="1"/>
</dbReference>
<name>A0A1I8AWP7_9BILA</name>
<dbReference type="Gene3D" id="3.30.1330.30">
    <property type="match status" value="1"/>
</dbReference>
<dbReference type="SUPFAM" id="SSF75217">
    <property type="entry name" value="alpha/beta knot"/>
    <property type="match status" value="1"/>
</dbReference>
<keyword evidence="2" id="KW-0489">Methyltransferase</keyword>
<evidence type="ECO:0000313" key="9">
    <source>
        <dbReference type="WBParaSite" id="L893_g9974.t1"/>
    </source>
</evidence>
<sequence length="312" mass="34467">MLEVVRRVLIPSRAKVDLLALSRTLPKEKGTYDSAFRRARNAGVSVELYKRRRQSKVPEIDGEVLYGTHPVLEALRSGRREIRCVYGRDSAEMNSDIRDLCARRNIPVKEVSSRVLDNMSEYQLHNSVCADASSLQIQPFSLEDVPQEGRCAFLYLDGVLDPGNIGAIIRSATFFGINGILWARTKGPKRLTPSMSKASSGALEHFPVFSVESFAELHQLLKPDFSFVGTLDQDSAASKNVEVKELSRTSAPPRSVFVMGDEHKGVSREVLELCDVLISIPRSPSSSVASLNVSVATGLLLHLWASSRVKKL</sequence>
<dbReference type="PANTHER" id="PTHR46103">
    <property type="entry name" value="RRNA METHYLTRANSFERASE 1, MITOCHONDRIAL"/>
    <property type="match status" value="1"/>
</dbReference>
<evidence type="ECO:0000259" key="7">
    <source>
        <dbReference type="SMART" id="SM00967"/>
    </source>
</evidence>
<organism evidence="8 9">
    <name type="scientific">Steinernema glaseri</name>
    <dbReference type="NCBI Taxonomy" id="37863"/>
    <lineage>
        <taxon>Eukaryota</taxon>
        <taxon>Metazoa</taxon>
        <taxon>Ecdysozoa</taxon>
        <taxon>Nematoda</taxon>
        <taxon>Chromadorea</taxon>
        <taxon>Rhabditida</taxon>
        <taxon>Tylenchina</taxon>
        <taxon>Panagrolaimomorpha</taxon>
        <taxon>Strongyloidoidea</taxon>
        <taxon>Steinernematidae</taxon>
        <taxon>Steinernema</taxon>
    </lineage>
</organism>
<dbReference type="Gene3D" id="3.40.1280.10">
    <property type="match status" value="1"/>
</dbReference>
<keyword evidence="3" id="KW-0808">Transferase</keyword>
<reference evidence="9" key="1">
    <citation type="submission" date="2016-11" db="UniProtKB">
        <authorList>
            <consortium name="WormBaseParasite"/>
        </authorList>
    </citation>
    <scope>IDENTIFICATION</scope>
</reference>
<dbReference type="GO" id="GO:0016435">
    <property type="term" value="F:rRNA (guanine) methyltransferase activity"/>
    <property type="evidence" value="ECO:0007669"/>
    <property type="project" value="TreeGrafter"/>
</dbReference>
<accession>A0A1I8AWP7</accession>
<evidence type="ECO:0000256" key="4">
    <source>
        <dbReference type="ARBA" id="ARBA00022946"/>
    </source>
</evidence>
<evidence type="ECO:0000256" key="2">
    <source>
        <dbReference type="ARBA" id="ARBA00022603"/>
    </source>
</evidence>
<dbReference type="InterPro" id="IPR047182">
    <property type="entry name" value="MRM1"/>
</dbReference>
<dbReference type="SUPFAM" id="SSF55315">
    <property type="entry name" value="L30e-like"/>
    <property type="match status" value="1"/>
</dbReference>
<dbReference type="WBParaSite" id="L893_g9974.t1">
    <property type="protein sequence ID" value="L893_g9974.t1"/>
    <property type="gene ID" value="L893_g9974"/>
</dbReference>
<dbReference type="GO" id="GO:0005739">
    <property type="term" value="C:mitochondrion"/>
    <property type="evidence" value="ECO:0007669"/>
    <property type="project" value="UniProtKB-SubCell"/>
</dbReference>
<evidence type="ECO:0000313" key="8">
    <source>
        <dbReference type="Proteomes" id="UP000095287"/>
    </source>
</evidence>
<feature type="domain" description="RNA 2-O ribose methyltransferase substrate binding" evidence="7">
    <location>
        <begin position="64"/>
        <end position="138"/>
    </location>
</feature>
<dbReference type="Pfam" id="PF08032">
    <property type="entry name" value="SpoU_sub_bind"/>
    <property type="match status" value="1"/>
</dbReference>
<evidence type="ECO:0000256" key="1">
    <source>
        <dbReference type="ARBA" id="ARBA00004173"/>
    </source>
</evidence>
<protein>
    <recommendedName>
        <fullName evidence="6">rRNA methyltransferase 1, mitochondrial</fullName>
    </recommendedName>
</protein>
<dbReference type="InterPro" id="IPR013123">
    <property type="entry name" value="SpoU_subst-bd"/>
</dbReference>
<dbReference type="SMART" id="SM00967">
    <property type="entry name" value="SpoU_sub_bind"/>
    <property type="match status" value="1"/>
</dbReference>